<evidence type="ECO:0000313" key="3">
    <source>
        <dbReference type="Proteomes" id="UP000063308"/>
    </source>
</evidence>
<feature type="compositionally biased region" description="Pro residues" evidence="1">
    <location>
        <begin position="38"/>
        <end position="47"/>
    </location>
</feature>
<reference evidence="2 3" key="1">
    <citation type="submission" date="2014-11" db="EMBL/GenBank/DDBJ databases">
        <title>Symbiosis island explosion on the genome of extra-slow-growing strains of soybean bradyrhizobia with massive insertion sequences.</title>
        <authorList>
            <person name="Iida T."/>
            <person name="Minamisawa K."/>
        </authorList>
    </citation>
    <scope>NUCLEOTIDE SEQUENCE [LARGE SCALE GENOMIC DNA]</scope>
    <source>
        <strain evidence="2 3">NK6</strain>
    </source>
</reference>
<accession>A0A0E4FZ56</accession>
<proteinExistence type="predicted"/>
<evidence type="ECO:0000256" key="1">
    <source>
        <dbReference type="SAM" id="MobiDB-lite"/>
    </source>
</evidence>
<sequence>MIFTSPRLRGEVEFDRRSNSGEGVQVTRRPLVLREAPHPNPLPVRTG</sequence>
<name>A0A0E4FZ56_9BRAD</name>
<gene>
    <name evidence="2" type="ORF">NK6_9945</name>
</gene>
<feature type="region of interest" description="Disordered" evidence="1">
    <location>
        <begin position="14"/>
        <end position="47"/>
    </location>
</feature>
<organism evidence="2 3">
    <name type="scientific">Bradyrhizobium diazoefficiens</name>
    <dbReference type="NCBI Taxonomy" id="1355477"/>
    <lineage>
        <taxon>Bacteria</taxon>
        <taxon>Pseudomonadati</taxon>
        <taxon>Pseudomonadota</taxon>
        <taxon>Alphaproteobacteria</taxon>
        <taxon>Hyphomicrobiales</taxon>
        <taxon>Nitrobacteraceae</taxon>
        <taxon>Bradyrhizobium</taxon>
    </lineage>
</organism>
<evidence type="ECO:0000313" key="2">
    <source>
        <dbReference type="EMBL" id="BAR63078.1"/>
    </source>
</evidence>
<dbReference type="EMBL" id="AP014685">
    <property type="protein sequence ID" value="BAR63078.1"/>
    <property type="molecule type" value="Genomic_DNA"/>
</dbReference>
<protein>
    <submittedName>
        <fullName evidence="2">Uncharacterized protein</fullName>
    </submittedName>
</protein>
<dbReference type="Proteomes" id="UP000063308">
    <property type="component" value="Chromosome"/>
</dbReference>
<dbReference type="AlphaFoldDB" id="A0A0E4FZ56"/>